<feature type="compositionally biased region" description="Polar residues" evidence="16">
    <location>
        <begin position="1"/>
        <end position="17"/>
    </location>
</feature>
<dbReference type="Pfam" id="PF07660">
    <property type="entry name" value="STN"/>
    <property type="match status" value="1"/>
</dbReference>
<keyword evidence="7" id="KW-0732">Signal</keyword>
<dbReference type="GeneID" id="94692940"/>
<dbReference type="InterPro" id="IPR039426">
    <property type="entry name" value="TonB-dep_rcpt-like"/>
</dbReference>
<comment type="similarity">
    <text evidence="2 14 15">Belongs to the TonB-dependent receptor family.</text>
</comment>
<dbReference type="InterPro" id="IPR012910">
    <property type="entry name" value="Plug_dom"/>
</dbReference>
<dbReference type="FunFam" id="2.170.130.10:FF:000010">
    <property type="entry name" value="Ferripyoverdine receptor"/>
    <property type="match status" value="1"/>
</dbReference>
<dbReference type="RefSeq" id="WP_074923605.1">
    <property type="nucleotide sequence ID" value="NZ_CP141274.1"/>
</dbReference>
<evidence type="ECO:0000259" key="17">
    <source>
        <dbReference type="SMART" id="SM00965"/>
    </source>
</evidence>
<dbReference type="NCBIfam" id="TIGR01783">
    <property type="entry name" value="TonB-siderophor"/>
    <property type="match status" value="1"/>
</dbReference>
<dbReference type="Gene3D" id="2.40.170.20">
    <property type="entry name" value="TonB-dependent receptor, beta-barrel domain"/>
    <property type="match status" value="1"/>
</dbReference>
<feature type="region of interest" description="Disordered" evidence="16">
    <location>
        <begin position="1"/>
        <end position="23"/>
    </location>
</feature>
<dbReference type="Pfam" id="PF00593">
    <property type="entry name" value="TonB_dep_Rec_b-barrel"/>
    <property type="match status" value="1"/>
</dbReference>
<organism evidence="18 19">
    <name type="scientific">Delftia lacustris</name>
    <dbReference type="NCBI Taxonomy" id="558537"/>
    <lineage>
        <taxon>Bacteria</taxon>
        <taxon>Pseudomonadati</taxon>
        <taxon>Pseudomonadota</taxon>
        <taxon>Betaproteobacteria</taxon>
        <taxon>Burkholderiales</taxon>
        <taxon>Comamonadaceae</taxon>
        <taxon>Delftia</taxon>
    </lineage>
</organism>
<protein>
    <submittedName>
        <fullName evidence="18">Outer-membrane receptor for ferric coprogen and ferric-rhodotorulic acid</fullName>
    </submittedName>
</protein>
<evidence type="ECO:0000256" key="3">
    <source>
        <dbReference type="ARBA" id="ARBA00022448"/>
    </source>
</evidence>
<dbReference type="GO" id="GO:0015344">
    <property type="term" value="F:siderophore uptake transmembrane transporter activity"/>
    <property type="evidence" value="ECO:0007669"/>
    <property type="project" value="TreeGrafter"/>
</dbReference>
<dbReference type="Gene3D" id="3.55.50.30">
    <property type="match status" value="1"/>
</dbReference>
<dbReference type="PANTHER" id="PTHR32552">
    <property type="entry name" value="FERRICHROME IRON RECEPTOR-RELATED"/>
    <property type="match status" value="1"/>
</dbReference>
<dbReference type="InterPro" id="IPR037066">
    <property type="entry name" value="Plug_dom_sf"/>
</dbReference>
<evidence type="ECO:0000256" key="7">
    <source>
        <dbReference type="ARBA" id="ARBA00022729"/>
    </source>
</evidence>
<keyword evidence="6 14" id="KW-0812">Transmembrane</keyword>
<accession>A0A1H3TMR5</accession>
<keyword evidence="10 15" id="KW-0798">TonB box</keyword>
<feature type="domain" description="Secretin/TonB short N-terminal" evidence="17">
    <location>
        <begin position="91"/>
        <end position="142"/>
    </location>
</feature>
<proteinExistence type="inferred from homology"/>
<sequence>MRPQTMRQNSMRQTAASTVRPSPAAPALRPVALALQVLCAGTLAGLAAAGALAPAQAWAQPAAGASQQRQYDIAAGPLESVLNQLGREAGVLVTFGSAVTEGLRSGGVNGRFTVEQALDRALLGTPLAAVRSAGGGYTLREMPVVPATSGAAGAAGAAGAPSSQTLRTVLVTASAQASPTTEGSGSYTTPATAAATGLSLSLRDTPQSVSVLTRQQIEDQGLLSLNDAMRSVTGIHVVSSDSDRSDFYSRGFYVDNLQYDGVPTSIGLSFYGESGNDTTIYDRVEVVRGATGLLTGAGNPSASINMVRKHANSKVFTGSASASVGSWNHHRGTVDLSMPLTQDGRIRARVAGMAEERDSHVDLYHARKQVFYGVIDADLTPDTTLSVGADYQANRPTGSTWGGLPLVFMNGMPADWSTSKTTAANWTRWNSTNKSIFANLQHRFGNDWKLKANFVHRDSAYDAKLLYLMRQPDITTGLGMAALPNYSEYSFQQNSADLQVTGGWELGGRRHEAVVGLTSSRAREHKAGHARTSPLQDVGNYYQWDGSYAEPTWGPLTTSSLDHTRQDALYGALRLSLADPVKLIVGGRQSSWKVRSLSEVRDHNVFIPYAGLVLDLSEGFSAYASYTDIFQPQNYRDRGGSYLDPVAGKSFEIGIKGEHLNGRLNSSLSVFRIQQDNVAQLDEGQVVPGTTDFAYYGAKGVTSKGFEAQVSGELATGWNLSAGIAHTVARDAQGLSINAWAPKTQAQLFTSYRLPGGWNQLTVGGGLQWQSRTRASVFVAGNDLVFEQKSFATASLMARYAFSPRLSLQLNLNNLFNKKYYVNIDGQGQFGTPRQAMAVLNYKF</sequence>
<evidence type="ECO:0000256" key="8">
    <source>
        <dbReference type="ARBA" id="ARBA00023004"/>
    </source>
</evidence>
<keyword evidence="4 14" id="KW-1134">Transmembrane beta strand</keyword>
<evidence type="ECO:0000256" key="12">
    <source>
        <dbReference type="ARBA" id="ARBA00023170"/>
    </source>
</evidence>
<dbReference type="InterPro" id="IPR036942">
    <property type="entry name" value="Beta-barrel_TonB_sf"/>
</dbReference>
<dbReference type="NCBIfam" id="NF007447">
    <property type="entry name" value="PRK10003.1"/>
    <property type="match status" value="1"/>
</dbReference>
<evidence type="ECO:0000256" key="5">
    <source>
        <dbReference type="ARBA" id="ARBA00022496"/>
    </source>
</evidence>
<dbReference type="SUPFAM" id="SSF56935">
    <property type="entry name" value="Porins"/>
    <property type="match status" value="1"/>
</dbReference>
<keyword evidence="11 14" id="KW-0472">Membrane</keyword>
<keyword evidence="5" id="KW-0410">Iron transport</keyword>
<evidence type="ECO:0000256" key="4">
    <source>
        <dbReference type="ARBA" id="ARBA00022452"/>
    </source>
</evidence>
<dbReference type="CDD" id="cd01347">
    <property type="entry name" value="ligand_gated_channel"/>
    <property type="match status" value="1"/>
</dbReference>
<keyword evidence="9" id="KW-0406">Ion transport</keyword>
<evidence type="ECO:0000256" key="9">
    <source>
        <dbReference type="ARBA" id="ARBA00023065"/>
    </source>
</evidence>
<evidence type="ECO:0000256" key="1">
    <source>
        <dbReference type="ARBA" id="ARBA00004571"/>
    </source>
</evidence>
<gene>
    <name evidence="18" type="ORF">SAMN05421547_1301</name>
</gene>
<keyword evidence="3 14" id="KW-0813">Transport</keyword>
<keyword evidence="12 18" id="KW-0675">Receptor</keyword>
<dbReference type="GO" id="GO:0015891">
    <property type="term" value="P:siderophore transport"/>
    <property type="evidence" value="ECO:0007669"/>
    <property type="project" value="InterPro"/>
</dbReference>
<evidence type="ECO:0000256" key="2">
    <source>
        <dbReference type="ARBA" id="ARBA00009810"/>
    </source>
</evidence>
<keyword evidence="13 14" id="KW-0998">Cell outer membrane</keyword>
<comment type="subcellular location">
    <subcellularLocation>
        <location evidence="1 14">Cell outer membrane</location>
        <topology evidence="1 14">Multi-pass membrane protein</topology>
    </subcellularLocation>
</comment>
<keyword evidence="8" id="KW-0408">Iron</keyword>
<evidence type="ECO:0000313" key="18">
    <source>
        <dbReference type="EMBL" id="SDZ50639.1"/>
    </source>
</evidence>
<dbReference type="PANTHER" id="PTHR32552:SF74">
    <property type="entry name" value="HYDROXAMATE SIDEROPHORE RECEPTOR FHUE"/>
    <property type="match status" value="1"/>
</dbReference>
<evidence type="ECO:0000313" key="19">
    <source>
        <dbReference type="Proteomes" id="UP000183417"/>
    </source>
</evidence>
<dbReference type="Proteomes" id="UP000183417">
    <property type="component" value="Unassembled WGS sequence"/>
</dbReference>
<evidence type="ECO:0000256" key="15">
    <source>
        <dbReference type="RuleBase" id="RU003357"/>
    </source>
</evidence>
<dbReference type="Gene3D" id="2.170.130.10">
    <property type="entry name" value="TonB-dependent receptor, plug domain"/>
    <property type="match status" value="1"/>
</dbReference>
<evidence type="ECO:0000256" key="13">
    <source>
        <dbReference type="ARBA" id="ARBA00023237"/>
    </source>
</evidence>
<evidence type="ECO:0000256" key="10">
    <source>
        <dbReference type="ARBA" id="ARBA00023077"/>
    </source>
</evidence>
<name>A0A1H3TMR5_9BURK</name>
<evidence type="ECO:0000256" key="14">
    <source>
        <dbReference type="PROSITE-ProRule" id="PRU01360"/>
    </source>
</evidence>
<reference evidence="18 19" key="1">
    <citation type="submission" date="2016-10" db="EMBL/GenBank/DDBJ databases">
        <authorList>
            <person name="de Groot N.N."/>
        </authorList>
    </citation>
    <scope>NUCLEOTIDE SEQUENCE [LARGE SCALE GENOMIC DNA]</scope>
    <source>
        <strain evidence="18 19">LMG 24775</strain>
    </source>
</reference>
<dbReference type="InterPro" id="IPR000531">
    <property type="entry name" value="Beta-barrel_TonB"/>
</dbReference>
<dbReference type="GO" id="GO:0009279">
    <property type="term" value="C:cell outer membrane"/>
    <property type="evidence" value="ECO:0007669"/>
    <property type="project" value="UniProtKB-SubCell"/>
</dbReference>
<dbReference type="PROSITE" id="PS52016">
    <property type="entry name" value="TONB_DEPENDENT_REC_3"/>
    <property type="match status" value="1"/>
</dbReference>
<dbReference type="InterPro" id="IPR011662">
    <property type="entry name" value="Secretin/TonB_short_N"/>
</dbReference>
<dbReference type="SMART" id="SM00965">
    <property type="entry name" value="STN"/>
    <property type="match status" value="1"/>
</dbReference>
<dbReference type="Pfam" id="PF07715">
    <property type="entry name" value="Plug"/>
    <property type="match status" value="1"/>
</dbReference>
<dbReference type="GO" id="GO:0038023">
    <property type="term" value="F:signaling receptor activity"/>
    <property type="evidence" value="ECO:0007669"/>
    <property type="project" value="InterPro"/>
</dbReference>
<dbReference type="AlphaFoldDB" id="A0A1H3TMR5"/>
<dbReference type="InterPro" id="IPR010105">
    <property type="entry name" value="TonB_sidphr_rcpt"/>
</dbReference>
<evidence type="ECO:0000256" key="11">
    <source>
        <dbReference type="ARBA" id="ARBA00023136"/>
    </source>
</evidence>
<evidence type="ECO:0000256" key="16">
    <source>
        <dbReference type="SAM" id="MobiDB-lite"/>
    </source>
</evidence>
<evidence type="ECO:0000256" key="6">
    <source>
        <dbReference type="ARBA" id="ARBA00022692"/>
    </source>
</evidence>
<dbReference type="EMBL" id="FNPE01000030">
    <property type="protein sequence ID" value="SDZ50639.1"/>
    <property type="molecule type" value="Genomic_DNA"/>
</dbReference>